<keyword evidence="1" id="KW-1133">Transmembrane helix</keyword>
<dbReference type="SUPFAM" id="SSF48452">
    <property type="entry name" value="TPR-like"/>
    <property type="match status" value="1"/>
</dbReference>
<evidence type="ECO:0000256" key="1">
    <source>
        <dbReference type="SAM" id="Phobius"/>
    </source>
</evidence>
<keyword evidence="1" id="KW-0812">Transmembrane</keyword>
<feature type="transmembrane region" description="Helical" evidence="1">
    <location>
        <begin position="36"/>
        <end position="56"/>
    </location>
</feature>
<sequence>MTSAKLGAVIMSALVVMYLALLGQQGYLFLIQPSPVAQVMGFCILILPLFGAWGIYRELRFGLAIEKLGKALEDEGAWPRFEFSVMPSGRANKAEAMLEFEKYQVAATNDPENWRSWFSLGLIYDACGDRKRARGAMRKAIATSKR</sequence>
<keyword evidence="1" id="KW-0472">Membrane</keyword>
<accession>A0A6J6NPJ2</accession>
<gene>
    <name evidence="2" type="ORF">UFOPK2373_00656</name>
</gene>
<protein>
    <submittedName>
        <fullName evidence="2">Unannotated protein</fullName>
    </submittedName>
</protein>
<dbReference type="AlphaFoldDB" id="A0A6J6NPJ2"/>
<proteinExistence type="predicted"/>
<evidence type="ECO:0000313" key="2">
    <source>
        <dbReference type="EMBL" id="CAB4688610.1"/>
    </source>
</evidence>
<reference evidence="2" key="1">
    <citation type="submission" date="2020-05" db="EMBL/GenBank/DDBJ databases">
        <authorList>
            <person name="Chiriac C."/>
            <person name="Salcher M."/>
            <person name="Ghai R."/>
            <person name="Kavagutti S V."/>
        </authorList>
    </citation>
    <scope>NUCLEOTIDE SEQUENCE</scope>
</reference>
<feature type="transmembrane region" description="Helical" evidence="1">
    <location>
        <begin position="7"/>
        <end position="30"/>
    </location>
</feature>
<dbReference type="InterPro" id="IPR011990">
    <property type="entry name" value="TPR-like_helical_dom_sf"/>
</dbReference>
<organism evidence="2">
    <name type="scientific">freshwater metagenome</name>
    <dbReference type="NCBI Taxonomy" id="449393"/>
    <lineage>
        <taxon>unclassified sequences</taxon>
        <taxon>metagenomes</taxon>
        <taxon>ecological metagenomes</taxon>
    </lineage>
</organism>
<name>A0A6J6NPJ2_9ZZZZ</name>
<dbReference type="EMBL" id="CAEZXL010000100">
    <property type="protein sequence ID" value="CAB4688610.1"/>
    <property type="molecule type" value="Genomic_DNA"/>
</dbReference>
<dbReference type="Gene3D" id="1.25.40.10">
    <property type="entry name" value="Tetratricopeptide repeat domain"/>
    <property type="match status" value="1"/>
</dbReference>